<dbReference type="KEGG" id="apol:K9D25_03130"/>
<evidence type="ECO:0000313" key="2">
    <source>
        <dbReference type="EMBL" id="UOK71735.1"/>
    </source>
</evidence>
<feature type="domain" description="DUF1937" evidence="1">
    <location>
        <begin position="67"/>
        <end position="172"/>
    </location>
</feature>
<dbReference type="RefSeq" id="WP_244379148.1">
    <property type="nucleotide sequence ID" value="NZ_CP083239.1"/>
</dbReference>
<dbReference type="Gene3D" id="3.40.50.10400">
    <property type="entry name" value="Hypothetical protein PA1492"/>
    <property type="match status" value="1"/>
</dbReference>
<evidence type="ECO:0000259" key="1">
    <source>
        <dbReference type="Pfam" id="PF09152"/>
    </source>
</evidence>
<dbReference type="SUPFAM" id="SSF52309">
    <property type="entry name" value="N-(deoxy)ribosyltransferase-like"/>
    <property type="match status" value="1"/>
</dbReference>
<sequence>MTNQTAARIARGYDEAQKGATGIVTKENTAYCTNPLEQYAAAFNAAEAANDNADIHPAELAGLVGKAVYVATPYTKYVHGHDAAAYDAAEVTARLMELGIAAFSPIAHAHQVARVGRLNKIDADFWQRMDAPWVRLAEACVVVKMPGWEESAGVQHEIAEFRAAGKPVVFMAWGMG</sequence>
<dbReference type="AlphaFoldDB" id="A0A9E7D626"/>
<gene>
    <name evidence="2" type="ORF">K9D25_03130</name>
</gene>
<reference evidence="2" key="1">
    <citation type="submission" date="2021-09" db="EMBL/GenBank/DDBJ databases">
        <title>Network and meta-omics reveal the key degrader and cooperation patterns in an efficient 1,4-dioxane-degrading microbial community.</title>
        <authorList>
            <person name="Dai C."/>
        </authorList>
    </citation>
    <scope>NUCLEOTIDE SEQUENCE</scope>
    <source>
        <strain evidence="2">ZM13</strain>
    </source>
</reference>
<dbReference type="InterPro" id="IPR015235">
    <property type="entry name" value="DUF1937"/>
</dbReference>
<dbReference type="Proteomes" id="UP000831684">
    <property type="component" value="Chromosome"/>
</dbReference>
<protein>
    <submittedName>
        <fullName evidence="2">DUF1937 family protein</fullName>
    </submittedName>
</protein>
<dbReference type="Pfam" id="PF09152">
    <property type="entry name" value="DUF1937"/>
    <property type="match status" value="1"/>
</dbReference>
<accession>A0A9E7D626</accession>
<organism evidence="2 3">
    <name type="scientific">Ancylobacter polymorphus</name>
    <dbReference type="NCBI Taxonomy" id="223390"/>
    <lineage>
        <taxon>Bacteria</taxon>
        <taxon>Pseudomonadati</taxon>
        <taxon>Pseudomonadota</taxon>
        <taxon>Alphaproteobacteria</taxon>
        <taxon>Hyphomicrobiales</taxon>
        <taxon>Xanthobacteraceae</taxon>
        <taxon>Ancylobacter</taxon>
    </lineage>
</organism>
<evidence type="ECO:0000313" key="3">
    <source>
        <dbReference type="Proteomes" id="UP000831684"/>
    </source>
</evidence>
<dbReference type="EMBL" id="CP083239">
    <property type="protein sequence ID" value="UOK71735.1"/>
    <property type="molecule type" value="Genomic_DNA"/>
</dbReference>
<name>A0A9E7D626_9HYPH</name>
<proteinExistence type="predicted"/>